<dbReference type="PANTHER" id="PTHR47447">
    <property type="entry name" value="OS03G0856100 PROTEIN"/>
    <property type="match status" value="1"/>
</dbReference>
<feature type="repeat" description="PPR" evidence="3">
    <location>
        <begin position="440"/>
        <end position="474"/>
    </location>
</feature>
<evidence type="ECO:0000313" key="5">
    <source>
        <dbReference type="Proteomes" id="UP001370490"/>
    </source>
</evidence>
<dbReference type="AlphaFoldDB" id="A0AAN8UVC3"/>
<dbReference type="InterPro" id="IPR011990">
    <property type="entry name" value="TPR-like_helical_dom_sf"/>
</dbReference>
<dbReference type="NCBIfam" id="TIGR00756">
    <property type="entry name" value="PPR"/>
    <property type="match status" value="7"/>
</dbReference>
<proteinExistence type="inferred from homology"/>
<dbReference type="InterPro" id="IPR002885">
    <property type="entry name" value="PPR_rpt"/>
</dbReference>
<evidence type="ECO:0000256" key="1">
    <source>
        <dbReference type="ARBA" id="ARBA00007626"/>
    </source>
</evidence>
<name>A0AAN8UVC3_9MAGN</name>
<sequence length="520" mass="59219">MYDFLVCCFSTTPKNLSSVETAVPSKRNWNSIPLPHRTVPDPKGHDLDFINVAYSHLVHSSWDKLENLAIGLTPFRIKHILLKIKKDYVLSLEFFNWVEEKCPNFHTLETHSIILHILTNNRKFKSAETILKKIVVSGSIDLPSRLFDAILYSYRVCDSSPRVFDSLFRTFAYLKKCRYATDTFCQMKDYGFYPTVESCNAYLSSLIDLDRMDIALAFYREMRRCRIPSNVYTLNLVMCVYCRMGRLEKAGELFREMEIMGLNPTVVSCNTLIAGYCQQGLMDSAIKLKNMMESKGLHLNVVSYNTLIHGFCKEGKLHEANKILTEMKAREVAPNVITYNTLINGYAQVGNSEMGCRLFDEMSSRGIKADILTYNALILGLCKEGKTRKAAYSVKELDKENLVPNSSTFHALILGQCVRKNSEGAFKLYKTMISSGCYPNNHTFTILISTFCKNKDFDGAVEILEEMLELSMVPEAHVLSELYSGLCRYGKEEIAMMLCRDIEARGLMPTGFSECYKSQI</sequence>
<dbReference type="Pfam" id="PF12854">
    <property type="entry name" value="PPR_1"/>
    <property type="match status" value="3"/>
</dbReference>
<feature type="repeat" description="PPR" evidence="3">
    <location>
        <begin position="335"/>
        <end position="369"/>
    </location>
</feature>
<dbReference type="Proteomes" id="UP001370490">
    <property type="component" value="Unassembled WGS sequence"/>
</dbReference>
<dbReference type="Pfam" id="PF13041">
    <property type="entry name" value="PPR_2"/>
    <property type="match status" value="2"/>
</dbReference>
<dbReference type="PROSITE" id="PS51375">
    <property type="entry name" value="PPR"/>
    <property type="match status" value="7"/>
</dbReference>
<keyword evidence="2" id="KW-0677">Repeat</keyword>
<comment type="caution">
    <text evidence="4">The sequence shown here is derived from an EMBL/GenBank/DDBJ whole genome shotgun (WGS) entry which is preliminary data.</text>
</comment>
<dbReference type="Gene3D" id="1.25.40.10">
    <property type="entry name" value="Tetratricopeptide repeat domain"/>
    <property type="match status" value="4"/>
</dbReference>
<feature type="repeat" description="PPR" evidence="3">
    <location>
        <begin position="405"/>
        <end position="439"/>
    </location>
</feature>
<dbReference type="PANTHER" id="PTHR47447:SF22">
    <property type="entry name" value="TETRATRICOPEPTIDE-LIKE HELICAL DOMAIN SUPERFAMILY"/>
    <property type="match status" value="1"/>
</dbReference>
<evidence type="ECO:0000256" key="3">
    <source>
        <dbReference type="PROSITE-ProRule" id="PRU00708"/>
    </source>
</evidence>
<keyword evidence="5" id="KW-1185">Reference proteome</keyword>
<feature type="repeat" description="PPR" evidence="3">
    <location>
        <begin position="265"/>
        <end position="299"/>
    </location>
</feature>
<evidence type="ECO:0000256" key="2">
    <source>
        <dbReference type="ARBA" id="ARBA00022737"/>
    </source>
</evidence>
<feature type="repeat" description="PPR" evidence="3">
    <location>
        <begin position="300"/>
        <end position="334"/>
    </location>
</feature>
<comment type="similarity">
    <text evidence="1">Belongs to the PPR family. P subfamily.</text>
</comment>
<accession>A0AAN8UVC3</accession>
<feature type="repeat" description="PPR" evidence="3">
    <location>
        <begin position="370"/>
        <end position="404"/>
    </location>
</feature>
<evidence type="ECO:0000313" key="4">
    <source>
        <dbReference type="EMBL" id="KAK6918741.1"/>
    </source>
</evidence>
<protein>
    <submittedName>
        <fullName evidence="4">Pentatricopeptide repeat</fullName>
    </submittedName>
</protein>
<gene>
    <name evidence="4" type="ORF">RJ641_017163</name>
</gene>
<organism evidence="4 5">
    <name type="scientific">Dillenia turbinata</name>
    <dbReference type="NCBI Taxonomy" id="194707"/>
    <lineage>
        <taxon>Eukaryota</taxon>
        <taxon>Viridiplantae</taxon>
        <taxon>Streptophyta</taxon>
        <taxon>Embryophyta</taxon>
        <taxon>Tracheophyta</taxon>
        <taxon>Spermatophyta</taxon>
        <taxon>Magnoliopsida</taxon>
        <taxon>eudicotyledons</taxon>
        <taxon>Gunneridae</taxon>
        <taxon>Pentapetalae</taxon>
        <taxon>Dilleniales</taxon>
        <taxon>Dilleniaceae</taxon>
        <taxon>Dillenia</taxon>
    </lineage>
</organism>
<dbReference type="EMBL" id="JBAMMX010000022">
    <property type="protein sequence ID" value="KAK6918741.1"/>
    <property type="molecule type" value="Genomic_DNA"/>
</dbReference>
<feature type="repeat" description="PPR" evidence="3">
    <location>
        <begin position="230"/>
        <end position="264"/>
    </location>
</feature>
<reference evidence="4 5" key="1">
    <citation type="submission" date="2023-12" db="EMBL/GenBank/DDBJ databases">
        <title>A high-quality genome assembly for Dillenia turbinata (Dilleniales).</title>
        <authorList>
            <person name="Chanderbali A."/>
        </authorList>
    </citation>
    <scope>NUCLEOTIDE SEQUENCE [LARGE SCALE GENOMIC DNA]</scope>
    <source>
        <strain evidence="4">LSX21</strain>
        <tissue evidence="4">Leaf</tissue>
    </source>
</reference>